<evidence type="ECO:0000313" key="7">
    <source>
        <dbReference type="Proteomes" id="UP000234849"/>
    </source>
</evidence>
<feature type="transmembrane region" description="Helical" evidence="1">
    <location>
        <begin position="41"/>
        <end position="60"/>
    </location>
</feature>
<reference evidence="3" key="3">
    <citation type="submission" date="2022-12" db="EMBL/GenBank/DDBJ databases">
        <title>Genome of R. gnavus strain RSHDN_123.</title>
        <authorList>
            <person name="Abdugheni R."/>
        </authorList>
    </citation>
    <scope>NUCLEOTIDE SEQUENCE</scope>
    <source>
        <strain evidence="3">RSHDN_123</strain>
    </source>
</reference>
<dbReference type="EMBL" id="NIHM01000009">
    <property type="protein sequence ID" value="PLT55309.1"/>
    <property type="molecule type" value="Genomic_DNA"/>
</dbReference>
<sequence length="177" mass="20229">MKKAINKFWGLLPFLIIIFCSILVAVIEKVTDNTFRILPRNILICSGIISIGILLLWLNTRKKISAHRIFSFVLRIISVFLIGVVTLTGLFVMGFSHGPEHIVTKYGIKMVASVHSFLDEQVEYYEYKNWFFYGQNLGYEYYGSGGNDPLAQKPKPDPVRFTFYDLDGHVIESKGIN</sequence>
<dbReference type="AlphaFoldDB" id="A0A2N5NII6"/>
<feature type="transmembrane region" description="Helical" evidence="1">
    <location>
        <begin position="72"/>
        <end position="95"/>
    </location>
</feature>
<proteinExistence type="predicted"/>
<evidence type="ECO:0000313" key="3">
    <source>
        <dbReference type="EMBL" id="MCZ7693733.1"/>
    </source>
</evidence>
<reference evidence="2" key="2">
    <citation type="submission" date="2022-11" db="EMBL/GenBank/DDBJ databases">
        <title>Temperate bacteriophages infecting mucin-degrading bacterium Ruminococcus gnavus from the human gut.</title>
        <authorList>
            <person name="Buttimer C."/>
        </authorList>
    </citation>
    <scope>NUCLEOTIDE SEQUENCE</scope>
    <source>
        <strain evidence="2">CCUG 49994</strain>
    </source>
</reference>
<dbReference type="EMBL" id="NIHW01000012">
    <property type="protein sequence ID" value="PLT87539.1"/>
    <property type="molecule type" value="Genomic_DNA"/>
</dbReference>
<evidence type="ECO:0000313" key="2">
    <source>
        <dbReference type="EMBL" id="MCZ0668285.1"/>
    </source>
</evidence>
<gene>
    <name evidence="4" type="ORF">CDL18_08405</name>
    <name evidence="5" type="ORF">CDL20_06125</name>
    <name evidence="3" type="ORF">O8D18_06725</name>
    <name evidence="2" type="ORF">OZZ17_12150</name>
</gene>
<evidence type="ECO:0000313" key="5">
    <source>
        <dbReference type="EMBL" id="PLT87539.1"/>
    </source>
</evidence>
<evidence type="ECO:0000313" key="6">
    <source>
        <dbReference type="Proteomes" id="UP000234840"/>
    </source>
</evidence>
<dbReference type="Proteomes" id="UP000234849">
    <property type="component" value="Unassembled WGS sequence"/>
</dbReference>
<keyword evidence="1" id="KW-1133">Transmembrane helix</keyword>
<keyword evidence="1" id="KW-0812">Transmembrane</keyword>
<reference evidence="6 7" key="1">
    <citation type="journal article" date="2017" name="Genome Med.">
        <title>A novel Ruminococcus gnavus clade enriched in inflammatory bowel disease patients.</title>
        <authorList>
            <person name="Hall A.B."/>
            <person name="Yassour M."/>
            <person name="Sauk J."/>
            <person name="Garner A."/>
            <person name="Jiang X."/>
            <person name="Arthur T."/>
            <person name="Lagoudas G.K."/>
            <person name="Vatanen T."/>
            <person name="Fornelos N."/>
            <person name="Wilson R."/>
            <person name="Bertha M."/>
            <person name="Cohen M."/>
            <person name="Garber J."/>
            <person name="Khalili H."/>
            <person name="Gevers D."/>
            <person name="Ananthakrishnan A.N."/>
            <person name="Kugathasan S."/>
            <person name="Lander E.S."/>
            <person name="Blainey P."/>
            <person name="Vlamakis H."/>
            <person name="Xavier R.J."/>
            <person name="Huttenhower C."/>
        </authorList>
    </citation>
    <scope>NUCLEOTIDE SEQUENCE [LARGE SCALE GENOMIC DNA]</scope>
    <source>
        <strain evidence="4 7">RJX1118</strain>
        <strain evidence="5 6">RJX1128</strain>
    </source>
</reference>
<dbReference type="RefSeq" id="WP_101875054.1">
    <property type="nucleotide sequence ID" value="NZ_CACRUK010000039.1"/>
</dbReference>
<name>A0A2N5NII6_MEDGN</name>
<dbReference type="EMBL" id="JAPRAY010000016">
    <property type="protein sequence ID" value="MCZ0668285.1"/>
    <property type="molecule type" value="Genomic_DNA"/>
</dbReference>
<evidence type="ECO:0000313" key="4">
    <source>
        <dbReference type="EMBL" id="PLT55309.1"/>
    </source>
</evidence>
<keyword evidence="1" id="KW-0472">Membrane</keyword>
<protein>
    <submittedName>
        <fullName evidence="4">Uncharacterized protein</fullName>
    </submittedName>
</protein>
<accession>A0A2N5NII6</accession>
<dbReference type="Proteomes" id="UP001079535">
    <property type="component" value="Unassembled WGS sequence"/>
</dbReference>
<dbReference type="EMBL" id="JAPZED010000005">
    <property type="protein sequence ID" value="MCZ7693733.1"/>
    <property type="molecule type" value="Genomic_DNA"/>
</dbReference>
<dbReference type="Proteomes" id="UP000234840">
    <property type="component" value="Unassembled WGS sequence"/>
</dbReference>
<organism evidence="4 7">
    <name type="scientific">Mediterraneibacter gnavus</name>
    <name type="common">Ruminococcus gnavus</name>
    <dbReference type="NCBI Taxonomy" id="33038"/>
    <lineage>
        <taxon>Bacteria</taxon>
        <taxon>Bacillati</taxon>
        <taxon>Bacillota</taxon>
        <taxon>Clostridia</taxon>
        <taxon>Lachnospirales</taxon>
        <taxon>Lachnospiraceae</taxon>
        <taxon>Mediterraneibacter</taxon>
    </lineage>
</organism>
<comment type="caution">
    <text evidence="4">The sequence shown here is derived from an EMBL/GenBank/DDBJ whole genome shotgun (WGS) entry which is preliminary data.</text>
</comment>
<dbReference type="Proteomes" id="UP001148455">
    <property type="component" value="Unassembled WGS sequence"/>
</dbReference>
<evidence type="ECO:0000256" key="1">
    <source>
        <dbReference type="SAM" id="Phobius"/>
    </source>
</evidence>